<dbReference type="PROSITE" id="PS50041">
    <property type="entry name" value="C_TYPE_LECTIN_2"/>
    <property type="match status" value="1"/>
</dbReference>
<dbReference type="InterPro" id="IPR016187">
    <property type="entry name" value="CTDL_fold"/>
</dbReference>
<evidence type="ECO:0000259" key="1">
    <source>
        <dbReference type="PROSITE" id="PS50041"/>
    </source>
</evidence>
<gene>
    <name evidence="2" type="ORF">MCOR_19437</name>
</gene>
<name>A0A6J8BJ50_MYTCO</name>
<dbReference type="OrthoDB" id="6062911at2759"/>
<dbReference type="EMBL" id="CACVKT020003438">
    <property type="protein sequence ID" value="CAC5383722.1"/>
    <property type="molecule type" value="Genomic_DNA"/>
</dbReference>
<dbReference type="InterPro" id="IPR001304">
    <property type="entry name" value="C-type_lectin-like"/>
</dbReference>
<dbReference type="Proteomes" id="UP000507470">
    <property type="component" value="Unassembled WGS sequence"/>
</dbReference>
<dbReference type="Pfam" id="PF00059">
    <property type="entry name" value="Lectin_C"/>
    <property type="match status" value="1"/>
</dbReference>
<dbReference type="InterPro" id="IPR016186">
    <property type="entry name" value="C-type_lectin-like/link_sf"/>
</dbReference>
<sequence>MCQNVTPWPCLSNESKKNFDDSRIALKDMETHLGNTVKKIENGFKKITASIQDQLGVVKAALSNVGEKVKKVDSDFQVLGKDFQNIVYWIGLTDLNEGEFRWSFDQTKATLLPWARNYGKKGNGYDCVAFNTDSKAEWFDYICNNKYYYICESNFCEYNVIIYLFKFKHSMPDHLFDFKRWCKCIEYFCSTRVMSTV</sequence>
<dbReference type="Gene3D" id="3.10.100.10">
    <property type="entry name" value="Mannose-Binding Protein A, subunit A"/>
    <property type="match status" value="1"/>
</dbReference>
<dbReference type="SUPFAM" id="SSF56436">
    <property type="entry name" value="C-type lectin-like"/>
    <property type="match status" value="1"/>
</dbReference>
<accession>A0A6J8BJ50</accession>
<proteinExistence type="predicted"/>
<dbReference type="CDD" id="cd00037">
    <property type="entry name" value="CLECT"/>
    <property type="match status" value="1"/>
</dbReference>
<dbReference type="AlphaFoldDB" id="A0A6J8BJ50"/>
<evidence type="ECO:0000313" key="3">
    <source>
        <dbReference type="Proteomes" id="UP000507470"/>
    </source>
</evidence>
<evidence type="ECO:0000313" key="2">
    <source>
        <dbReference type="EMBL" id="CAC5383722.1"/>
    </source>
</evidence>
<protein>
    <recommendedName>
        <fullName evidence="1">C-type lectin domain-containing protein</fullName>
    </recommendedName>
</protein>
<reference evidence="2 3" key="1">
    <citation type="submission" date="2020-06" db="EMBL/GenBank/DDBJ databases">
        <authorList>
            <person name="Li R."/>
            <person name="Bekaert M."/>
        </authorList>
    </citation>
    <scope>NUCLEOTIDE SEQUENCE [LARGE SCALE GENOMIC DNA]</scope>
    <source>
        <strain evidence="3">wild</strain>
    </source>
</reference>
<feature type="domain" description="C-type lectin" evidence="1">
    <location>
        <begin position="88"/>
        <end position="152"/>
    </location>
</feature>
<organism evidence="2 3">
    <name type="scientific">Mytilus coruscus</name>
    <name type="common">Sea mussel</name>
    <dbReference type="NCBI Taxonomy" id="42192"/>
    <lineage>
        <taxon>Eukaryota</taxon>
        <taxon>Metazoa</taxon>
        <taxon>Spiralia</taxon>
        <taxon>Lophotrochozoa</taxon>
        <taxon>Mollusca</taxon>
        <taxon>Bivalvia</taxon>
        <taxon>Autobranchia</taxon>
        <taxon>Pteriomorphia</taxon>
        <taxon>Mytilida</taxon>
        <taxon>Mytiloidea</taxon>
        <taxon>Mytilidae</taxon>
        <taxon>Mytilinae</taxon>
        <taxon>Mytilus</taxon>
    </lineage>
</organism>
<keyword evidence="3" id="KW-1185">Reference proteome</keyword>